<sequence>MRRGNKARSQFGTIVEGCSADVVAADQVDVDVDDGFEAIEAEFTAGAKKLPAVPATTISKLLNRSDLAAIASFTAA</sequence>
<protein>
    <submittedName>
        <fullName evidence="1">Uncharacterized protein</fullName>
    </submittedName>
</protein>
<evidence type="ECO:0000313" key="2">
    <source>
        <dbReference type="Proteomes" id="UP000536640"/>
    </source>
</evidence>
<accession>A0A840R933</accession>
<dbReference type="RefSeq" id="WP_184464785.1">
    <property type="nucleotide sequence ID" value="NZ_JACHHW010000012.1"/>
</dbReference>
<dbReference type="AlphaFoldDB" id="A0A840R933"/>
<name>A0A840R933_9GAMM</name>
<keyword evidence="2" id="KW-1185">Reference proteome</keyword>
<dbReference type="EMBL" id="JACHHW010000012">
    <property type="protein sequence ID" value="MBB5189028.1"/>
    <property type="molecule type" value="Genomic_DNA"/>
</dbReference>
<dbReference type="Proteomes" id="UP000536640">
    <property type="component" value="Unassembled WGS sequence"/>
</dbReference>
<evidence type="ECO:0000313" key="1">
    <source>
        <dbReference type="EMBL" id="MBB5189028.1"/>
    </source>
</evidence>
<comment type="caution">
    <text evidence="1">The sequence shown here is derived from an EMBL/GenBank/DDBJ whole genome shotgun (WGS) entry which is preliminary data.</text>
</comment>
<organism evidence="1 2">
    <name type="scientific">Zhongshania antarctica</name>
    <dbReference type="NCBI Taxonomy" id="641702"/>
    <lineage>
        <taxon>Bacteria</taxon>
        <taxon>Pseudomonadati</taxon>
        <taxon>Pseudomonadota</taxon>
        <taxon>Gammaproteobacteria</taxon>
        <taxon>Cellvibrionales</taxon>
        <taxon>Spongiibacteraceae</taxon>
        <taxon>Zhongshania</taxon>
    </lineage>
</organism>
<proteinExistence type="predicted"/>
<gene>
    <name evidence="1" type="ORF">HNQ57_003327</name>
</gene>
<reference evidence="1 2" key="1">
    <citation type="submission" date="2020-08" db="EMBL/GenBank/DDBJ databases">
        <title>Genomic Encyclopedia of Type Strains, Phase IV (KMG-IV): sequencing the most valuable type-strain genomes for metagenomic binning, comparative biology and taxonomic classification.</title>
        <authorList>
            <person name="Goeker M."/>
        </authorList>
    </citation>
    <scope>NUCLEOTIDE SEQUENCE [LARGE SCALE GENOMIC DNA]</scope>
    <source>
        <strain evidence="1 2">DSM 25701</strain>
    </source>
</reference>